<keyword evidence="3" id="KW-0328">Glycosyltransferase</keyword>
<dbReference type="InterPro" id="IPR002495">
    <property type="entry name" value="Glyco_trans_8"/>
</dbReference>
<dbReference type="SUPFAM" id="SSF53448">
    <property type="entry name" value="Nucleotide-diphospho-sugar transferases"/>
    <property type="match status" value="1"/>
</dbReference>
<proteinExistence type="inferred from homology"/>
<comment type="function">
    <text evidence="10">Glycosyltransferase which elongates the O-linked glucose attached to EGF-like repeats in the extracellular domain of Notch proteins by catalyzing the addition of xylose.</text>
</comment>
<protein>
    <recommendedName>
        <fullName evidence="11">UDP-D-xylose:beta-D-glucoside alpha-1,3-D-xylosyltransferase</fullName>
        <ecNumber evidence="11">2.4.2.42</ecNumber>
    </recommendedName>
</protein>
<dbReference type="RefSeq" id="XP_047738779.1">
    <property type="nucleotide sequence ID" value="XM_047882823.1"/>
</dbReference>
<sequence length="373" mass="42912">MRSVLMSRQCGRASASLLLLLMVVLYFLLTPNLRLPFLENTLEPRGGQQIQEEINIILVICRSNSKNLLNSIDRQLLQASVAIKAAAYLSLQRIRFLIVSDSQDVFNELVALTQAWPTAYKERISFKFVASWYPPEHEDMRGLFRPCASQRLFLLRLLPEESAVLYMDSDVIFLRPPEELWKIFNEFNEEQFAAAAAINGPYNHIPKEVRYSDVGFNAGLMLYNLTRMRQFPAGWEDQVLNITAEYRSIFLYGDQDILNIFFGKFRSHFHALGCEWNLRPAYCQLHFIHTCPTLMRAGGKIVHGVSGSFYTPGKFMAFFKSWEALNMTQPLAGFQAELRKNLAAATQKDVRKCREREYVDRILSQQLISGNNN</sequence>
<evidence type="ECO:0000256" key="8">
    <source>
        <dbReference type="ARBA" id="ARBA00023136"/>
    </source>
</evidence>
<dbReference type="PANTHER" id="PTHR46012:SF2">
    <property type="entry name" value="IP22168P"/>
    <property type="match status" value="1"/>
</dbReference>
<dbReference type="EC" id="2.4.2.42" evidence="11"/>
<evidence type="ECO:0000256" key="7">
    <source>
        <dbReference type="ARBA" id="ARBA00022989"/>
    </source>
</evidence>
<dbReference type="AlphaFoldDB" id="A0A979FNY3"/>
<dbReference type="Proteomes" id="UP000694843">
    <property type="component" value="Unplaced"/>
</dbReference>
<keyword evidence="7" id="KW-1133">Transmembrane helix</keyword>
<comment type="subcellular location">
    <subcellularLocation>
        <location evidence="1">Membrane</location>
        <topology evidence="1">Single-pass type II membrane protein</topology>
    </subcellularLocation>
</comment>
<comment type="catalytic activity">
    <reaction evidence="12">
        <text>3-O-(beta-D-glucosyl)-L-seryl-[EGF-like domain protein] + UDP-alpha-D-xylose = 3-O-[alpha-D-xylosyl-(1-&gt;3)-beta-D-glucosyl]-L-seryl-[EGF-like domain protein] + UDP + H(+)</text>
        <dbReference type="Rhea" id="RHEA:56064"/>
        <dbReference type="Rhea" id="RHEA-COMP:14610"/>
        <dbReference type="Rhea" id="RHEA-COMP:14611"/>
        <dbReference type="ChEBI" id="CHEBI:15378"/>
        <dbReference type="ChEBI" id="CHEBI:57632"/>
        <dbReference type="ChEBI" id="CHEBI:58223"/>
        <dbReference type="ChEBI" id="CHEBI:140575"/>
        <dbReference type="ChEBI" id="CHEBI:140576"/>
        <dbReference type="EC" id="2.4.2.42"/>
    </reaction>
</comment>
<evidence type="ECO:0000256" key="11">
    <source>
        <dbReference type="ARBA" id="ARBA00038854"/>
    </source>
</evidence>
<dbReference type="OrthoDB" id="6362155at2759"/>
<accession>A0A979FNY3</accession>
<evidence type="ECO:0000256" key="1">
    <source>
        <dbReference type="ARBA" id="ARBA00004606"/>
    </source>
</evidence>
<keyword evidence="5" id="KW-0812">Transmembrane</keyword>
<evidence type="ECO:0000313" key="14">
    <source>
        <dbReference type="RefSeq" id="XP_047738779.1"/>
    </source>
</evidence>
<evidence type="ECO:0000313" key="13">
    <source>
        <dbReference type="Proteomes" id="UP000694843"/>
    </source>
</evidence>
<dbReference type="KEGG" id="hazt:108666050"/>
<dbReference type="Pfam" id="PF01501">
    <property type="entry name" value="Glyco_transf_8"/>
    <property type="match status" value="1"/>
</dbReference>
<reference evidence="14" key="1">
    <citation type="submission" date="2025-08" db="UniProtKB">
        <authorList>
            <consortium name="RefSeq"/>
        </authorList>
    </citation>
    <scope>IDENTIFICATION</scope>
    <source>
        <tissue evidence="14">Whole organism</tissue>
    </source>
</reference>
<evidence type="ECO:0000256" key="6">
    <source>
        <dbReference type="ARBA" id="ARBA00022968"/>
    </source>
</evidence>
<name>A0A979FNY3_HYAAZ</name>
<dbReference type="GeneID" id="108666050"/>
<dbReference type="InterPro" id="IPR051993">
    <property type="entry name" value="Glycosyltransferase_8"/>
</dbReference>
<dbReference type="Gene3D" id="3.90.550.10">
    <property type="entry name" value="Spore Coat Polysaccharide Biosynthesis Protein SpsA, Chain A"/>
    <property type="match status" value="1"/>
</dbReference>
<keyword evidence="9" id="KW-0325">Glycoprotein</keyword>
<dbReference type="GO" id="GO:0140563">
    <property type="term" value="F:UDP-D-xylose:beta-D-glucoside alpha-1,3-D-xylosyltransferase activity"/>
    <property type="evidence" value="ECO:0007669"/>
    <property type="project" value="UniProtKB-EC"/>
</dbReference>
<evidence type="ECO:0000256" key="9">
    <source>
        <dbReference type="ARBA" id="ARBA00023180"/>
    </source>
</evidence>
<dbReference type="InterPro" id="IPR029044">
    <property type="entry name" value="Nucleotide-diphossugar_trans"/>
</dbReference>
<dbReference type="GO" id="GO:0016020">
    <property type="term" value="C:membrane"/>
    <property type="evidence" value="ECO:0007669"/>
    <property type="project" value="UniProtKB-SubCell"/>
</dbReference>
<evidence type="ECO:0000256" key="12">
    <source>
        <dbReference type="ARBA" id="ARBA00049181"/>
    </source>
</evidence>
<dbReference type="OMA" id="EPRIAWT"/>
<evidence type="ECO:0000256" key="2">
    <source>
        <dbReference type="ARBA" id="ARBA00006351"/>
    </source>
</evidence>
<evidence type="ECO:0000256" key="3">
    <source>
        <dbReference type="ARBA" id="ARBA00022676"/>
    </source>
</evidence>
<keyword evidence="8" id="KW-0472">Membrane</keyword>
<keyword evidence="4" id="KW-0808">Transferase</keyword>
<gene>
    <name evidence="14" type="primary">LOC108666050</name>
</gene>
<dbReference type="GO" id="GO:0016266">
    <property type="term" value="P:protein O-linked glycosylation via N-acetyl-galactosamine"/>
    <property type="evidence" value="ECO:0007669"/>
    <property type="project" value="TreeGrafter"/>
</dbReference>
<organism evidence="13 14">
    <name type="scientific">Hyalella azteca</name>
    <name type="common">Amphipod</name>
    <dbReference type="NCBI Taxonomy" id="294128"/>
    <lineage>
        <taxon>Eukaryota</taxon>
        <taxon>Metazoa</taxon>
        <taxon>Ecdysozoa</taxon>
        <taxon>Arthropoda</taxon>
        <taxon>Crustacea</taxon>
        <taxon>Multicrustacea</taxon>
        <taxon>Malacostraca</taxon>
        <taxon>Eumalacostraca</taxon>
        <taxon>Peracarida</taxon>
        <taxon>Amphipoda</taxon>
        <taxon>Senticaudata</taxon>
        <taxon>Talitrida</taxon>
        <taxon>Talitroidea</taxon>
        <taxon>Hyalellidae</taxon>
        <taxon>Hyalella</taxon>
    </lineage>
</organism>
<evidence type="ECO:0000256" key="4">
    <source>
        <dbReference type="ARBA" id="ARBA00022679"/>
    </source>
</evidence>
<dbReference type="PANTHER" id="PTHR46012">
    <property type="entry name" value="IP22168P"/>
    <property type="match status" value="1"/>
</dbReference>
<keyword evidence="13" id="KW-1185">Reference proteome</keyword>
<comment type="similarity">
    <text evidence="2">Belongs to the glycosyltransferase 8 family.</text>
</comment>
<evidence type="ECO:0000256" key="10">
    <source>
        <dbReference type="ARBA" id="ARBA00037301"/>
    </source>
</evidence>
<keyword evidence="6" id="KW-0735">Signal-anchor</keyword>
<evidence type="ECO:0000256" key="5">
    <source>
        <dbReference type="ARBA" id="ARBA00022692"/>
    </source>
</evidence>